<proteinExistence type="predicted"/>
<feature type="transmembrane region" description="Helical" evidence="1">
    <location>
        <begin position="96"/>
        <end position="115"/>
    </location>
</feature>
<name>A0A4Y9SYG5_9BURK</name>
<comment type="caution">
    <text evidence="3">The sequence shown here is derived from an EMBL/GenBank/DDBJ whole genome shotgun (WGS) entry which is preliminary data.</text>
</comment>
<organism evidence="3 4">
    <name type="scientific">Massilia horti</name>
    <dbReference type="NCBI Taxonomy" id="2562153"/>
    <lineage>
        <taxon>Bacteria</taxon>
        <taxon>Pseudomonadati</taxon>
        <taxon>Pseudomonadota</taxon>
        <taxon>Betaproteobacteria</taxon>
        <taxon>Burkholderiales</taxon>
        <taxon>Oxalobacteraceae</taxon>
        <taxon>Telluria group</taxon>
        <taxon>Massilia</taxon>
    </lineage>
</organism>
<evidence type="ECO:0000313" key="4">
    <source>
        <dbReference type="Proteomes" id="UP000297258"/>
    </source>
</evidence>
<reference evidence="3 4" key="1">
    <citation type="submission" date="2019-03" db="EMBL/GenBank/DDBJ databases">
        <title>Draft genome of Massilia hortus sp. nov., a novel bacterial species of the Oxalobacteraceae family.</title>
        <authorList>
            <person name="Peta V."/>
            <person name="Raths R."/>
            <person name="Bucking H."/>
        </authorList>
    </citation>
    <scope>NUCLEOTIDE SEQUENCE [LARGE SCALE GENOMIC DNA]</scope>
    <source>
        <strain evidence="3 4">ONC3</strain>
    </source>
</reference>
<keyword evidence="2" id="KW-0732">Signal</keyword>
<dbReference type="RefSeq" id="WP_135190873.1">
    <property type="nucleotide sequence ID" value="NZ_SPUM01000110.1"/>
</dbReference>
<accession>A0A4Y9SYG5</accession>
<keyword evidence="4" id="KW-1185">Reference proteome</keyword>
<feature type="transmembrane region" description="Helical" evidence="1">
    <location>
        <begin position="209"/>
        <end position="232"/>
    </location>
</feature>
<dbReference type="EMBL" id="SPUM01000110">
    <property type="protein sequence ID" value="TFW30409.1"/>
    <property type="molecule type" value="Genomic_DNA"/>
</dbReference>
<evidence type="ECO:0000256" key="1">
    <source>
        <dbReference type="SAM" id="Phobius"/>
    </source>
</evidence>
<dbReference type="AlphaFoldDB" id="A0A4Y9SYG5"/>
<evidence type="ECO:0000313" key="3">
    <source>
        <dbReference type="EMBL" id="TFW30409.1"/>
    </source>
</evidence>
<keyword evidence="1" id="KW-0812">Transmembrane</keyword>
<dbReference type="Proteomes" id="UP000297258">
    <property type="component" value="Unassembled WGS sequence"/>
</dbReference>
<gene>
    <name evidence="3" type="ORF">E4O92_17135</name>
</gene>
<feature type="signal peptide" evidence="2">
    <location>
        <begin position="1"/>
        <end position="24"/>
    </location>
</feature>
<feature type="transmembrane region" description="Helical" evidence="1">
    <location>
        <begin position="244"/>
        <end position="266"/>
    </location>
</feature>
<feature type="transmembrane region" description="Helical" evidence="1">
    <location>
        <begin position="151"/>
        <end position="169"/>
    </location>
</feature>
<dbReference type="OrthoDB" id="8736377at2"/>
<feature type="chain" id="PRO_5021205349" evidence="2">
    <location>
        <begin position="25"/>
        <end position="643"/>
    </location>
</feature>
<feature type="transmembrane region" description="Helical" evidence="1">
    <location>
        <begin position="127"/>
        <end position="145"/>
    </location>
</feature>
<sequence length="643" mass="69567">MIARFAAWRFRLVLALLLPLSMIGQPTGYNGDVVEYTLDTVALATHGSADIRLPDIARARELVPTLAVAYDALAADMQAGRQKVYPAFVRGREGKVYSVHFFGYSALATIPYKVLETLHRSPFRAFQLVNLAAVFVLGLALRRFFGSDLKALAGVALFMLCGGTAYVNWASPECMSAAGLLSGLLLFWSGAPAWGALAAGIAAQQNPTIAVFFGFAPLLLVLRHYSAGTSLADSVRAVLTRRNVAGLALGAAVFALPMLFSLYQWGVPNIIAKLYSDPTLMGLVRLVSFYFDLNQGMILAVPAVAVALLAWGWGRGHEARSNALVLAACVLFTLALAVPTLAVLNWNSDAAGVMRYGFWAAMPLVFALLVRLSGRARWPAALVLPLAVVQAAAMDHAQRYSYVEFSPAARMLLARAPGLYHPEPEIFAERNGHVDSSIQPDRLYVYAVDGRPVKTLVNVANPRASELLCGSDRVLAPDNRYVDSTRGWRYIDGPPRCISDGTPRRSFMVDQFKTGAGIRLASGWHEVEHDPGTWGGVWSDGARSRLVLATEGINPHTLAMFGHYLEGNRRTRVIVNGQDLGMHQLDQEGPLALPAGTGQAAMLEVILEHEAPHLPGNGDPRTLAFFLKQVELRAAAATAEQAR</sequence>
<feature type="transmembrane region" description="Helical" evidence="1">
    <location>
        <begin position="286"/>
        <end position="311"/>
    </location>
</feature>
<evidence type="ECO:0000256" key="2">
    <source>
        <dbReference type="SAM" id="SignalP"/>
    </source>
</evidence>
<feature type="transmembrane region" description="Helical" evidence="1">
    <location>
        <begin position="356"/>
        <end position="374"/>
    </location>
</feature>
<protein>
    <submittedName>
        <fullName evidence="3">Uncharacterized protein</fullName>
    </submittedName>
</protein>
<keyword evidence="1" id="KW-1133">Transmembrane helix</keyword>
<feature type="transmembrane region" description="Helical" evidence="1">
    <location>
        <begin position="323"/>
        <end position="344"/>
    </location>
</feature>
<feature type="transmembrane region" description="Helical" evidence="1">
    <location>
        <begin position="181"/>
        <end position="203"/>
    </location>
</feature>
<keyword evidence="1" id="KW-0472">Membrane</keyword>